<evidence type="ECO:0000313" key="2">
    <source>
        <dbReference type="EMBL" id="KAL3312709.1"/>
    </source>
</evidence>
<evidence type="ECO:0000256" key="1">
    <source>
        <dbReference type="SAM" id="MobiDB-lite"/>
    </source>
</evidence>
<name>A0ABD2PZD2_9PLAT</name>
<keyword evidence="3" id="KW-1185">Reference proteome</keyword>
<dbReference type="EMBL" id="JBJKFK010001586">
    <property type="protein sequence ID" value="KAL3312709.1"/>
    <property type="molecule type" value="Genomic_DNA"/>
</dbReference>
<evidence type="ECO:0000313" key="3">
    <source>
        <dbReference type="Proteomes" id="UP001626550"/>
    </source>
</evidence>
<dbReference type="AlphaFoldDB" id="A0ABD2PZD2"/>
<reference evidence="2 3" key="1">
    <citation type="submission" date="2024-11" db="EMBL/GenBank/DDBJ databases">
        <title>Adaptive evolution of stress response genes in parasites aligns with host niche diversity.</title>
        <authorList>
            <person name="Hahn C."/>
            <person name="Resl P."/>
        </authorList>
    </citation>
    <scope>NUCLEOTIDE SEQUENCE [LARGE SCALE GENOMIC DNA]</scope>
    <source>
        <strain evidence="2">EGGRZ-B1_66</strain>
        <tissue evidence="2">Body</tissue>
    </source>
</reference>
<dbReference type="Proteomes" id="UP001626550">
    <property type="component" value="Unassembled WGS sequence"/>
</dbReference>
<gene>
    <name evidence="2" type="primary">MESDC1_2</name>
    <name evidence="2" type="ORF">Ciccas_008697</name>
</gene>
<sequence length="585" mass="64770">MILAAGKMEELDDDLTISSKTLPAQPESPQKPLREKITDFLRSGMKHSRSPAEHTVVNENVLLLRQHADQAFILVSCFGNTMQQTINNVSHLLNALDNLKPPLPPHQENEKEPLRHAEERPIEKQEQLVVVDVSRPERKAKESQHGSEALVMAAQQCHQLANTVEREVPEADEEGGQPQIAGYLAPERMVQALLGPVKSSLDKAEALAKRSQSASQEDAFDLAALSRKACSTLVPNANKFLQHEEAAPETRLLCSQYVHDLCTSYFKLLRDNKLALDSPDRFDVAQLRQDSASIAHISSQLLDLLHKHREGPRLVMYFRASSPQWRDITEKYIGRHVAYHYHQLTGNNCSGANYSCVHVPYSTGQSALVLGSSASEEANSQLEIMLRDLVTRRNCAQNSLSTVKSRLDRAVLLLASVREIVESCQVLVKGSSKLVDQASFQGLSPEQNNQQLDALCFGRSELGVALACRDLCNVAHTFTDSCGSREKNLGRMFLQPSPRRINQAVQQIADAGAALITSIRSCGNLKRIPSESIDQVMDAVRQLKTTTDQLSERVQKGDFDPAAFGEEPVFAVSDEQGKVRIKVPL</sequence>
<dbReference type="Gene3D" id="1.20.1420.10">
    <property type="entry name" value="Talin, central domain"/>
    <property type="match status" value="1"/>
</dbReference>
<accession>A0ABD2PZD2</accession>
<feature type="region of interest" description="Disordered" evidence="1">
    <location>
        <begin position="101"/>
        <end position="120"/>
    </location>
</feature>
<feature type="compositionally biased region" description="Basic and acidic residues" evidence="1">
    <location>
        <begin position="107"/>
        <end position="120"/>
    </location>
</feature>
<proteinExistence type="predicted"/>
<comment type="caution">
    <text evidence="2">The sequence shown here is derived from an EMBL/GenBank/DDBJ whole genome shotgun (WGS) entry which is preliminary data.</text>
</comment>
<organism evidence="2 3">
    <name type="scientific">Cichlidogyrus casuarinus</name>
    <dbReference type="NCBI Taxonomy" id="1844966"/>
    <lineage>
        <taxon>Eukaryota</taxon>
        <taxon>Metazoa</taxon>
        <taxon>Spiralia</taxon>
        <taxon>Lophotrochozoa</taxon>
        <taxon>Platyhelminthes</taxon>
        <taxon>Monogenea</taxon>
        <taxon>Monopisthocotylea</taxon>
        <taxon>Dactylogyridea</taxon>
        <taxon>Ancyrocephalidae</taxon>
        <taxon>Cichlidogyrus</taxon>
    </lineage>
</organism>
<protein>
    <submittedName>
        <fullName evidence="2">Mesoderm development candidate 1</fullName>
    </submittedName>
</protein>